<name>A0ABU3LAS1_9FLAO</name>
<feature type="domain" description="NAD(P)-binding" evidence="1">
    <location>
        <begin position="7"/>
        <end position="203"/>
    </location>
</feature>
<comment type="caution">
    <text evidence="2">The sequence shown here is derived from an EMBL/GenBank/DDBJ whole genome shotgun (WGS) entry which is preliminary data.</text>
</comment>
<dbReference type="InterPro" id="IPR016040">
    <property type="entry name" value="NAD(P)-bd_dom"/>
</dbReference>
<dbReference type="InterPro" id="IPR051606">
    <property type="entry name" value="Polyketide_Oxido-like"/>
</dbReference>
<protein>
    <submittedName>
        <fullName evidence="2">NAD(P)H-binding protein</fullName>
    </submittedName>
</protein>
<reference evidence="2 3" key="1">
    <citation type="submission" date="2023-09" db="EMBL/GenBank/DDBJ databases">
        <title>Novel taxa isolated from Blanes Bay.</title>
        <authorList>
            <person name="Rey-Velasco X."/>
            <person name="Lucena T."/>
        </authorList>
    </citation>
    <scope>NUCLEOTIDE SEQUENCE [LARGE SCALE GENOMIC DNA]</scope>
    <source>
        <strain evidence="2 3">S356</strain>
    </source>
</reference>
<dbReference type="SUPFAM" id="SSF51735">
    <property type="entry name" value="NAD(P)-binding Rossmann-fold domains"/>
    <property type="match status" value="1"/>
</dbReference>
<dbReference type="PANTHER" id="PTHR43355:SF2">
    <property type="entry name" value="FLAVIN REDUCTASE (NADPH)"/>
    <property type="match status" value="1"/>
</dbReference>
<keyword evidence="3" id="KW-1185">Reference proteome</keyword>
<dbReference type="Proteomes" id="UP001257277">
    <property type="component" value="Unassembled WGS sequence"/>
</dbReference>
<proteinExistence type="predicted"/>
<organism evidence="2 3">
    <name type="scientific">Asprobacillus argus</name>
    <dbReference type="NCBI Taxonomy" id="3076534"/>
    <lineage>
        <taxon>Bacteria</taxon>
        <taxon>Pseudomonadati</taxon>
        <taxon>Bacteroidota</taxon>
        <taxon>Flavobacteriia</taxon>
        <taxon>Flavobacteriales</taxon>
        <taxon>Flavobacteriaceae</taxon>
        <taxon>Asprobacillus</taxon>
    </lineage>
</organism>
<evidence type="ECO:0000259" key="1">
    <source>
        <dbReference type="Pfam" id="PF13460"/>
    </source>
</evidence>
<dbReference type="RefSeq" id="WP_349240092.1">
    <property type="nucleotide sequence ID" value="NZ_JAVTTO010000001.1"/>
</dbReference>
<dbReference type="InterPro" id="IPR036291">
    <property type="entry name" value="NAD(P)-bd_dom_sf"/>
</dbReference>
<gene>
    <name evidence="2" type="ORF">RQM59_00475</name>
</gene>
<sequence>MKILLLGATGRTGKQVLKIAVERGYHITCLVRNPSKIKASDSVTVIKGNPNNQEDLVSALQNNSHIISVLNVSRVSDFPWAPLRTPKKYMSEVLSKLVALSNTDTIKRVAVCSAWGVSETKKDIPFWFRWLIYSSNIGAAYRDHERQEKILEESNLDWTIVRPVGLTNTTKDQIVKESFDNTPNPKLTIGRKAVASYLLDCLKMDSMIGKKVVISKS</sequence>
<evidence type="ECO:0000313" key="2">
    <source>
        <dbReference type="EMBL" id="MDT7830831.1"/>
    </source>
</evidence>
<dbReference type="EMBL" id="JAVTTO010000001">
    <property type="protein sequence ID" value="MDT7830831.1"/>
    <property type="molecule type" value="Genomic_DNA"/>
</dbReference>
<dbReference type="PANTHER" id="PTHR43355">
    <property type="entry name" value="FLAVIN REDUCTASE (NADPH)"/>
    <property type="match status" value="1"/>
</dbReference>
<dbReference type="Pfam" id="PF13460">
    <property type="entry name" value="NAD_binding_10"/>
    <property type="match status" value="1"/>
</dbReference>
<accession>A0ABU3LAS1</accession>
<evidence type="ECO:0000313" key="3">
    <source>
        <dbReference type="Proteomes" id="UP001257277"/>
    </source>
</evidence>
<dbReference type="Gene3D" id="3.40.50.720">
    <property type="entry name" value="NAD(P)-binding Rossmann-like Domain"/>
    <property type="match status" value="1"/>
</dbReference>